<dbReference type="AlphaFoldDB" id="A0A0B6ZMC3"/>
<evidence type="ECO:0000313" key="2">
    <source>
        <dbReference type="EMBL" id="CEK68865.1"/>
    </source>
</evidence>
<protein>
    <submittedName>
        <fullName evidence="2">Uncharacterized protein</fullName>
    </submittedName>
</protein>
<accession>A0A0B6ZMC3</accession>
<evidence type="ECO:0000256" key="1">
    <source>
        <dbReference type="SAM" id="MobiDB-lite"/>
    </source>
</evidence>
<reference evidence="2" key="1">
    <citation type="submission" date="2014-12" db="EMBL/GenBank/DDBJ databases">
        <title>Insight into the proteome of Arion vulgaris.</title>
        <authorList>
            <person name="Aradska J."/>
            <person name="Bulat T."/>
            <person name="Smidak R."/>
            <person name="Sarate P."/>
            <person name="Gangsoo J."/>
            <person name="Sialana F."/>
            <person name="Bilban M."/>
            <person name="Lubec G."/>
        </authorList>
    </citation>
    <scope>NUCLEOTIDE SEQUENCE</scope>
    <source>
        <tissue evidence="2">Skin</tissue>
    </source>
</reference>
<sequence length="113" mass="12913">LSDSLLSVSPTHRHLLSLISCSLHRCPALSNSCLFEVLSYHRRWSIMGRHLFLKVSNSKGHVTHSYNKEHVSDPYSKVNVYGPYNKGHISDPYSKGHISDPYRKGSIRPIQQR</sequence>
<proteinExistence type="predicted"/>
<organism evidence="2">
    <name type="scientific">Arion vulgaris</name>
    <dbReference type="NCBI Taxonomy" id="1028688"/>
    <lineage>
        <taxon>Eukaryota</taxon>
        <taxon>Metazoa</taxon>
        <taxon>Spiralia</taxon>
        <taxon>Lophotrochozoa</taxon>
        <taxon>Mollusca</taxon>
        <taxon>Gastropoda</taxon>
        <taxon>Heterobranchia</taxon>
        <taxon>Euthyneura</taxon>
        <taxon>Panpulmonata</taxon>
        <taxon>Eupulmonata</taxon>
        <taxon>Stylommatophora</taxon>
        <taxon>Helicina</taxon>
        <taxon>Arionoidea</taxon>
        <taxon>Arionidae</taxon>
        <taxon>Arion</taxon>
    </lineage>
</organism>
<gene>
    <name evidence="2" type="primary">ORF68013</name>
</gene>
<dbReference type="EMBL" id="HACG01022000">
    <property type="protein sequence ID" value="CEK68865.1"/>
    <property type="molecule type" value="Transcribed_RNA"/>
</dbReference>
<feature type="non-terminal residue" evidence="2">
    <location>
        <position position="1"/>
    </location>
</feature>
<feature type="region of interest" description="Disordered" evidence="1">
    <location>
        <begin position="91"/>
        <end position="113"/>
    </location>
</feature>
<name>A0A0B6ZMC3_9EUPU</name>